<protein>
    <submittedName>
        <fullName evidence="4">Uncharacterized protein</fullName>
    </submittedName>
</protein>
<dbReference type="PANTHER" id="PTHR45641:SF1">
    <property type="entry name" value="AAA+ ATPASE DOMAIN-CONTAINING PROTEIN"/>
    <property type="match status" value="1"/>
</dbReference>
<dbReference type="SUPFAM" id="SSF48452">
    <property type="entry name" value="TPR-like"/>
    <property type="match status" value="1"/>
</dbReference>
<dbReference type="Gene3D" id="1.25.40.10">
    <property type="entry name" value="Tetratricopeptide repeat domain"/>
    <property type="match status" value="1"/>
</dbReference>
<evidence type="ECO:0000256" key="1">
    <source>
        <dbReference type="ARBA" id="ARBA00022737"/>
    </source>
</evidence>
<dbReference type="EMBL" id="CAJNOQ010032607">
    <property type="protein sequence ID" value="CAF1585910.1"/>
    <property type="molecule type" value="Genomic_DNA"/>
</dbReference>
<gene>
    <name evidence="4" type="ORF">GPM918_LOCUS41415</name>
    <name evidence="5" type="ORF">SRO942_LOCUS42461</name>
</gene>
<evidence type="ECO:0000256" key="3">
    <source>
        <dbReference type="PROSITE-ProRule" id="PRU00339"/>
    </source>
</evidence>
<name>A0A815ZKL7_9BILA</name>
<feature type="non-terminal residue" evidence="4">
    <location>
        <position position="1"/>
    </location>
</feature>
<dbReference type="EMBL" id="CAJOBC010098652">
    <property type="protein sequence ID" value="CAF4455498.1"/>
    <property type="molecule type" value="Genomic_DNA"/>
</dbReference>
<keyword evidence="6" id="KW-1185">Reference proteome</keyword>
<dbReference type="PROSITE" id="PS50005">
    <property type="entry name" value="TPR"/>
    <property type="match status" value="1"/>
</dbReference>
<sequence length="280" mass="32698">YSDQLKQEHEKFIQRITSSVIQLYRGQAIRVDELNNLRTNEGHLISMNNFLSTSLSRSLALSFLPLVTSTETLQRILFEIKVDTRLDTRPFADISHLSYFQNEEEFWIIKLNPCNNDDQDMKQVFNDIRGCIDEHEKEVNLLTLGSVLHSMGDRDNVKKYCTRLLNELTDDDITTAHCHCRLGEVAATLGEYDEVLDHLNKAVILYKRIQRADDTLDISHCYFWLGRLYSDRKEYKTALEWLDRSLKIKQSQLPAVDFQIAQTLREIGNVYYYQGDDGYD</sequence>
<dbReference type="Gene3D" id="3.90.176.10">
    <property type="entry name" value="Toxin ADP-ribosyltransferase, Chain A, domain 1"/>
    <property type="match status" value="1"/>
</dbReference>
<dbReference type="SUPFAM" id="SSF56399">
    <property type="entry name" value="ADP-ribosylation"/>
    <property type="match status" value="1"/>
</dbReference>
<organism evidence="4 6">
    <name type="scientific">Didymodactylos carnosus</name>
    <dbReference type="NCBI Taxonomy" id="1234261"/>
    <lineage>
        <taxon>Eukaryota</taxon>
        <taxon>Metazoa</taxon>
        <taxon>Spiralia</taxon>
        <taxon>Gnathifera</taxon>
        <taxon>Rotifera</taxon>
        <taxon>Eurotatoria</taxon>
        <taxon>Bdelloidea</taxon>
        <taxon>Philodinida</taxon>
        <taxon>Philodinidae</taxon>
        <taxon>Didymodactylos</taxon>
    </lineage>
</organism>
<dbReference type="Proteomes" id="UP000663829">
    <property type="component" value="Unassembled WGS sequence"/>
</dbReference>
<evidence type="ECO:0000313" key="6">
    <source>
        <dbReference type="Proteomes" id="UP000663829"/>
    </source>
</evidence>
<dbReference type="PANTHER" id="PTHR45641">
    <property type="entry name" value="TETRATRICOPEPTIDE REPEAT PROTEIN (AFU_ORTHOLOGUE AFUA_6G03870)"/>
    <property type="match status" value="1"/>
</dbReference>
<dbReference type="InterPro" id="IPR011990">
    <property type="entry name" value="TPR-like_helical_dom_sf"/>
</dbReference>
<evidence type="ECO:0000313" key="4">
    <source>
        <dbReference type="EMBL" id="CAF1585910.1"/>
    </source>
</evidence>
<evidence type="ECO:0000256" key="2">
    <source>
        <dbReference type="ARBA" id="ARBA00022803"/>
    </source>
</evidence>
<dbReference type="OrthoDB" id="286233at2759"/>
<evidence type="ECO:0000313" key="5">
    <source>
        <dbReference type="EMBL" id="CAF4455498.1"/>
    </source>
</evidence>
<accession>A0A815ZKL7</accession>
<proteinExistence type="predicted"/>
<dbReference type="Pfam" id="PF13424">
    <property type="entry name" value="TPR_12"/>
    <property type="match status" value="1"/>
</dbReference>
<dbReference type="SMART" id="SM00028">
    <property type="entry name" value="TPR"/>
    <property type="match status" value="2"/>
</dbReference>
<keyword evidence="1" id="KW-0677">Repeat</keyword>
<keyword evidence="2 3" id="KW-0802">TPR repeat</keyword>
<dbReference type="AlphaFoldDB" id="A0A815ZKL7"/>
<dbReference type="Proteomes" id="UP000681722">
    <property type="component" value="Unassembled WGS sequence"/>
</dbReference>
<comment type="caution">
    <text evidence="4">The sequence shown here is derived from an EMBL/GenBank/DDBJ whole genome shotgun (WGS) entry which is preliminary data.</text>
</comment>
<feature type="repeat" description="TPR" evidence="3">
    <location>
        <begin position="219"/>
        <end position="252"/>
    </location>
</feature>
<dbReference type="InterPro" id="IPR019734">
    <property type="entry name" value="TPR_rpt"/>
</dbReference>
<reference evidence="4" key="1">
    <citation type="submission" date="2021-02" db="EMBL/GenBank/DDBJ databases">
        <authorList>
            <person name="Nowell W R."/>
        </authorList>
    </citation>
    <scope>NUCLEOTIDE SEQUENCE</scope>
</reference>